<gene>
    <name evidence="2" type="ORF">SDC9_155860</name>
</gene>
<evidence type="ECO:0000313" key="2">
    <source>
        <dbReference type="EMBL" id="MPN08577.1"/>
    </source>
</evidence>
<reference evidence="2" key="1">
    <citation type="submission" date="2019-08" db="EMBL/GenBank/DDBJ databases">
        <authorList>
            <person name="Kucharzyk K."/>
            <person name="Murdoch R.W."/>
            <person name="Higgins S."/>
            <person name="Loffler F."/>
        </authorList>
    </citation>
    <scope>NUCLEOTIDE SEQUENCE</scope>
</reference>
<organism evidence="2">
    <name type="scientific">bioreactor metagenome</name>
    <dbReference type="NCBI Taxonomy" id="1076179"/>
    <lineage>
        <taxon>unclassified sequences</taxon>
        <taxon>metagenomes</taxon>
        <taxon>ecological metagenomes</taxon>
    </lineage>
</organism>
<dbReference type="EMBL" id="VSSQ01054633">
    <property type="protein sequence ID" value="MPN08577.1"/>
    <property type="molecule type" value="Genomic_DNA"/>
</dbReference>
<evidence type="ECO:0000256" key="1">
    <source>
        <dbReference type="SAM" id="MobiDB-lite"/>
    </source>
</evidence>
<dbReference type="AlphaFoldDB" id="A0A645F2X5"/>
<accession>A0A645F2X5</accession>
<name>A0A645F2X5_9ZZZZ</name>
<feature type="compositionally biased region" description="Basic and acidic residues" evidence="1">
    <location>
        <begin position="111"/>
        <end position="124"/>
    </location>
</feature>
<feature type="region of interest" description="Disordered" evidence="1">
    <location>
        <begin position="1"/>
        <end position="60"/>
    </location>
</feature>
<comment type="caution">
    <text evidence="2">The sequence shown here is derived from an EMBL/GenBank/DDBJ whole genome shotgun (WGS) entry which is preliminary data.</text>
</comment>
<protein>
    <submittedName>
        <fullName evidence="2">Uncharacterized protein</fullName>
    </submittedName>
</protein>
<sequence length="193" mass="20395">MAEPAGSGLSGRCSGLQRSPRNRRLVVPHRLPRGHSGGRGHHRATQRAAEPAAVGVERRPAAGIRRRLLVGRGGRAPGAAAHPRRAGQCARCYRSAAVRRGDRVGPAARPTAERRWPVPSELRRQRAGAGVARPGERTDDQRPGGPWTVRFGRSGSGRGVREGGPRPAVGDLAGRSPDGSITAGRGALRRLGR</sequence>
<proteinExistence type="predicted"/>
<feature type="compositionally biased region" description="Basic residues" evidence="1">
    <location>
        <begin position="20"/>
        <end position="45"/>
    </location>
</feature>
<feature type="region of interest" description="Disordered" evidence="1">
    <location>
        <begin position="98"/>
        <end position="193"/>
    </location>
</feature>